<keyword evidence="4 12" id="KW-1133">Transmembrane helix</keyword>
<dbReference type="PANTHER" id="PTHR31981">
    <property type="entry name" value="GLYCOSYLATED LYSOSOMAL MEMBRANE PROTEIN"/>
    <property type="match status" value="1"/>
</dbReference>
<comment type="subunit">
    <text evidence="10">Interacts (via lumenal domain) with lysosomal protein MFSD1; the interaction starts while both proteins are still in the endoplasmic reticulum and is required for stabilization of MFSD1 in lysosomes but has no direct effect on its targeting to lysosomes or transporter activity.</text>
</comment>
<dbReference type="Proteomes" id="UP000694546">
    <property type="component" value="Chromosome 22"/>
</dbReference>
<accession>A0A8C5BMI7</accession>
<dbReference type="Pfam" id="PF15065">
    <property type="entry name" value="NCU-G1"/>
    <property type="match status" value="1"/>
</dbReference>
<comment type="function">
    <text evidence="8">Required to protect lysosomal transporter MFSD1 from lysosomal proteolysis and for MFSD1 lysosomal localization.</text>
</comment>
<keyword evidence="6" id="KW-0325">Glycoprotein</keyword>
<keyword evidence="2 12" id="KW-0812">Transmembrane</keyword>
<reference evidence="14" key="2">
    <citation type="submission" date="2025-09" db="UniProtKB">
        <authorList>
            <consortium name="Ensembl"/>
        </authorList>
    </citation>
    <scope>IDENTIFICATION</scope>
</reference>
<evidence type="ECO:0000256" key="6">
    <source>
        <dbReference type="ARBA" id="ARBA00023180"/>
    </source>
</evidence>
<feature type="region of interest" description="Disordered" evidence="11">
    <location>
        <begin position="403"/>
        <end position="446"/>
    </location>
</feature>
<gene>
    <name evidence="14" type="primary">rnmt</name>
</gene>
<feature type="transmembrane region" description="Helical" evidence="12">
    <location>
        <begin position="369"/>
        <end position="395"/>
    </location>
</feature>
<evidence type="ECO:0000313" key="14">
    <source>
        <dbReference type="Ensembl" id="ENSGMOP00000048262.1"/>
    </source>
</evidence>
<feature type="compositionally biased region" description="Polar residues" evidence="11">
    <location>
        <begin position="421"/>
        <end position="446"/>
    </location>
</feature>
<dbReference type="GO" id="GO:0005765">
    <property type="term" value="C:lysosomal membrane"/>
    <property type="evidence" value="ECO:0007669"/>
    <property type="project" value="UniProtKB-SubCell"/>
</dbReference>
<evidence type="ECO:0000256" key="9">
    <source>
        <dbReference type="ARBA" id="ARBA00024189"/>
    </source>
</evidence>
<evidence type="ECO:0000313" key="15">
    <source>
        <dbReference type="Proteomes" id="UP000694546"/>
    </source>
</evidence>
<evidence type="ECO:0000256" key="11">
    <source>
        <dbReference type="SAM" id="MobiDB-lite"/>
    </source>
</evidence>
<sequence>MAAAARGVLLLSLLVLLLNATFCSGDTYRRQLSLELNPGLNSSVSPLPPGINLVHIRSLGDGDTLHFLLCNQGPPTLLIVHTNSTSSSVQVDWPAFLSGNNSGSLRVEPENSVLHSNALVLVRLWEYDDLNDTADPQTVPPSSFLPPYELSRFQWGPLNSSTLDPQGPGGPEARLCGGDGSPAFSQGELCLQLSTFGSGGRAAGWPGLLHSANSSQLGFWLQGVRPRADRARFLLELQGLGRPHGPGRVEVRRSIDDEYSPSIFTVSQWLATPPDQSSPVLGFVQWRPVAYRRPQPEFSDTTPCHHSAPAAVEAAASGLGPAFYGAEAEASGLNISFGQPGEPAYNTTQYLSWTVLAGVGAPPADSFSPLVICIMAVGLGTPLLLLLLGGVFVCVRKHRLPRGRATGQSTRTTAWPRGRATGQSTSTTAWPSGRATGQSTRTTVSEASEGTLNALVGV</sequence>
<dbReference type="PANTHER" id="PTHR31981:SF1">
    <property type="entry name" value="GLYCOSYLATED LYSOSOMAL MEMBRANE PROTEIN"/>
    <property type="match status" value="1"/>
</dbReference>
<evidence type="ECO:0000256" key="2">
    <source>
        <dbReference type="ARBA" id="ARBA00022692"/>
    </source>
</evidence>
<feature type="signal peptide" evidence="13">
    <location>
        <begin position="1"/>
        <end position="25"/>
    </location>
</feature>
<keyword evidence="5 12" id="KW-0472">Membrane</keyword>
<keyword evidence="7" id="KW-0458">Lysosome</keyword>
<evidence type="ECO:0000256" key="8">
    <source>
        <dbReference type="ARBA" id="ARBA00024176"/>
    </source>
</evidence>
<dbReference type="Ensembl" id="ENSGMOT00000068549.1">
    <property type="protein sequence ID" value="ENSGMOP00000048262.1"/>
    <property type="gene ID" value="ENSGMOG00000005329.2"/>
</dbReference>
<evidence type="ECO:0000256" key="7">
    <source>
        <dbReference type="ARBA" id="ARBA00023228"/>
    </source>
</evidence>
<keyword evidence="3 13" id="KW-0732">Signal</keyword>
<organism evidence="14 15">
    <name type="scientific">Gadus morhua</name>
    <name type="common">Atlantic cod</name>
    <dbReference type="NCBI Taxonomy" id="8049"/>
    <lineage>
        <taxon>Eukaryota</taxon>
        <taxon>Metazoa</taxon>
        <taxon>Chordata</taxon>
        <taxon>Craniata</taxon>
        <taxon>Vertebrata</taxon>
        <taxon>Euteleostomi</taxon>
        <taxon>Actinopterygii</taxon>
        <taxon>Neopterygii</taxon>
        <taxon>Teleostei</taxon>
        <taxon>Neoteleostei</taxon>
        <taxon>Acanthomorphata</taxon>
        <taxon>Zeiogadaria</taxon>
        <taxon>Gadariae</taxon>
        <taxon>Gadiformes</taxon>
        <taxon>Gadoidei</taxon>
        <taxon>Gadidae</taxon>
        <taxon>Gadus</taxon>
    </lineage>
</organism>
<keyword evidence="15" id="KW-1185">Reference proteome</keyword>
<proteinExistence type="inferred from homology"/>
<feature type="chain" id="PRO_5045625219" description="Glycosylated lysosomal membrane protein" evidence="13">
    <location>
        <begin position="26"/>
        <end position="458"/>
    </location>
</feature>
<evidence type="ECO:0000256" key="1">
    <source>
        <dbReference type="ARBA" id="ARBA00010599"/>
    </source>
</evidence>
<evidence type="ECO:0000256" key="10">
    <source>
        <dbReference type="ARBA" id="ARBA00044960"/>
    </source>
</evidence>
<evidence type="ECO:0000256" key="13">
    <source>
        <dbReference type="SAM" id="SignalP"/>
    </source>
</evidence>
<evidence type="ECO:0008006" key="16">
    <source>
        <dbReference type="Google" id="ProtNLM"/>
    </source>
</evidence>
<evidence type="ECO:0000256" key="4">
    <source>
        <dbReference type="ARBA" id="ARBA00022989"/>
    </source>
</evidence>
<comment type="subcellular location">
    <subcellularLocation>
        <location evidence="9">Lysosome membrane</location>
        <topology evidence="9">Single-pass type I membrane protein</topology>
        <orientation evidence="9">Lumenal side</orientation>
    </subcellularLocation>
</comment>
<reference evidence="14" key="1">
    <citation type="submission" date="2025-08" db="UniProtKB">
        <authorList>
            <consortium name="Ensembl"/>
        </authorList>
    </citation>
    <scope>IDENTIFICATION</scope>
</reference>
<evidence type="ECO:0000256" key="3">
    <source>
        <dbReference type="ARBA" id="ARBA00022729"/>
    </source>
</evidence>
<name>A0A8C5BMI7_GADMO</name>
<dbReference type="GeneTree" id="ENSGT00390000005131"/>
<dbReference type="AlphaFoldDB" id="A0A8C5BMI7"/>
<comment type="similarity">
    <text evidence="1">Belongs to the GLMP family.</text>
</comment>
<evidence type="ECO:0000256" key="12">
    <source>
        <dbReference type="SAM" id="Phobius"/>
    </source>
</evidence>
<dbReference type="InterPro" id="IPR029382">
    <property type="entry name" value="NCU-G1"/>
</dbReference>
<protein>
    <recommendedName>
        <fullName evidence="16">Glycosylated lysosomal membrane protein</fullName>
    </recommendedName>
</protein>
<evidence type="ECO:0000256" key="5">
    <source>
        <dbReference type="ARBA" id="ARBA00023136"/>
    </source>
</evidence>